<gene>
    <name evidence="2" type="ORF">PTE_00774</name>
</gene>
<evidence type="ECO:0000313" key="2">
    <source>
        <dbReference type="EMBL" id="ETS33600.1"/>
    </source>
</evidence>
<keyword evidence="1" id="KW-0812">Transmembrane</keyword>
<keyword evidence="1" id="KW-0472">Membrane</keyword>
<feature type="transmembrane region" description="Helical" evidence="1">
    <location>
        <begin position="99"/>
        <end position="120"/>
    </location>
</feature>
<sequence length="133" mass="16054">MIHLMQRKKKVRVMVKKMNNDVTLSYYNIFFVIVYYTISFLVFIILFKLRGYVKIYIQAVFFSIILSVFTFIQYTILVNGGVLIYIFPRYFSIYNYDSITYGALFFFISYSCLMPVSKFYREEKEEQKEGKKD</sequence>
<feature type="transmembrane region" description="Helical" evidence="1">
    <location>
        <begin position="59"/>
        <end position="87"/>
    </location>
</feature>
<protein>
    <submittedName>
        <fullName evidence="2">Uncharacterized protein</fullName>
    </submittedName>
</protein>
<reference evidence="2 3" key="1">
    <citation type="submission" date="2013-11" db="EMBL/GenBank/DDBJ databases">
        <title>Elucidation of the Photorhabdus temperata genome and generation of transposon mutant library to identify motility mutants.</title>
        <authorList>
            <person name="Hurst S.G.IV."/>
            <person name="Micheals B."/>
            <person name="Abebe-Akele F."/>
            <person name="Rowedder H."/>
            <person name="Bullock H."/>
            <person name="Jackobeck R."/>
            <person name="Janicki E."/>
            <person name="Tisa L.S."/>
        </authorList>
    </citation>
    <scope>NUCLEOTIDE SEQUENCE [LARGE SCALE GENOMIC DNA]</scope>
    <source>
        <strain evidence="2 3">NC19</strain>
    </source>
</reference>
<dbReference type="PATRIC" id="fig|1004151.3.peg.826"/>
<evidence type="ECO:0000313" key="3">
    <source>
        <dbReference type="Proteomes" id="UP000018957"/>
    </source>
</evidence>
<feature type="transmembrane region" description="Helical" evidence="1">
    <location>
        <begin position="26"/>
        <end position="47"/>
    </location>
</feature>
<comment type="caution">
    <text evidence="2">The sequence shown here is derived from an EMBL/GenBank/DDBJ whole genome shotgun (WGS) entry which is preliminary data.</text>
</comment>
<proteinExistence type="predicted"/>
<name>W3VET6_9GAMM</name>
<keyword evidence="3" id="KW-1185">Reference proteome</keyword>
<dbReference type="EMBL" id="AYSJ01000002">
    <property type="protein sequence ID" value="ETS33600.1"/>
    <property type="molecule type" value="Genomic_DNA"/>
</dbReference>
<keyword evidence="1" id="KW-1133">Transmembrane helix</keyword>
<dbReference type="Proteomes" id="UP000018957">
    <property type="component" value="Unassembled WGS sequence"/>
</dbReference>
<dbReference type="AlphaFoldDB" id="W3VET6"/>
<evidence type="ECO:0000256" key="1">
    <source>
        <dbReference type="SAM" id="Phobius"/>
    </source>
</evidence>
<organism evidence="2 3">
    <name type="scientific">Photorhabdus khanii NC19</name>
    <dbReference type="NCBI Taxonomy" id="1004151"/>
    <lineage>
        <taxon>Bacteria</taxon>
        <taxon>Pseudomonadati</taxon>
        <taxon>Pseudomonadota</taxon>
        <taxon>Gammaproteobacteria</taxon>
        <taxon>Enterobacterales</taxon>
        <taxon>Morganellaceae</taxon>
        <taxon>Photorhabdus</taxon>
    </lineage>
</organism>
<accession>W3VET6</accession>